<feature type="domain" description="D-isomer specific 2-hydroxyacid dehydrogenase NAD-binding" evidence="6">
    <location>
        <begin position="112"/>
        <end position="299"/>
    </location>
</feature>
<dbReference type="PANTHER" id="PTHR43026:SF1">
    <property type="entry name" value="2-HYDROXYACID DEHYDROGENASE HOMOLOG 1-RELATED"/>
    <property type="match status" value="1"/>
</dbReference>
<dbReference type="NCBIfam" id="NF006374">
    <property type="entry name" value="PRK08605.1"/>
    <property type="match status" value="1"/>
</dbReference>
<dbReference type="Proteomes" id="UP000288028">
    <property type="component" value="Unassembled WGS sequence"/>
</dbReference>
<keyword evidence="8" id="KW-1185">Reference proteome</keyword>
<dbReference type="InterPro" id="IPR036291">
    <property type="entry name" value="NAD(P)-bd_dom_sf"/>
</dbReference>
<dbReference type="InterPro" id="IPR029753">
    <property type="entry name" value="D-isomer_DH_CS"/>
</dbReference>
<accession>A0A430APU5</accession>
<dbReference type="PANTHER" id="PTHR43026">
    <property type="entry name" value="2-HYDROXYACID DEHYDROGENASE HOMOLOG 1-RELATED"/>
    <property type="match status" value="1"/>
</dbReference>
<dbReference type="PROSITE" id="PS00671">
    <property type="entry name" value="D_2_HYDROXYACID_DH_3"/>
    <property type="match status" value="1"/>
</dbReference>
<dbReference type="InterPro" id="IPR006139">
    <property type="entry name" value="D-isomer_2_OHA_DH_cat_dom"/>
</dbReference>
<reference evidence="7 8" key="1">
    <citation type="submission" date="2017-05" db="EMBL/GenBank/DDBJ databases">
        <title>Vagococcus spp. assemblies.</title>
        <authorList>
            <person name="Gulvik C.A."/>
        </authorList>
    </citation>
    <scope>NUCLEOTIDE SEQUENCE [LARGE SCALE GENOMIC DNA]</scope>
    <source>
        <strain evidence="7 8">SS1714</strain>
    </source>
</reference>
<dbReference type="Pfam" id="PF00389">
    <property type="entry name" value="2-Hacid_dh"/>
    <property type="match status" value="1"/>
</dbReference>
<dbReference type="SUPFAM" id="SSF51735">
    <property type="entry name" value="NAD(P)-binding Rossmann-fold domains"/>
    <property type="match status" value="1"/>
</dbReference>
<protein>
    <submittedName>
        <fullName evidence="7">Lactate dehydrogenase</fullName>
    </submittedName>
</protein>
<evidence type="ECO:0000259" key="5">
    <source>
        <dbReference type="Pfam" id="PF00389"/>
    </source>
</evidence>
<evidence type="ECO:0000256" key="1">
    <source>
        <dbReference type="ARBA" id="ARBA00005854"/>
    </source>
</evidence>
<feature type="domain" description="D-isomer specific 2-hydroxyacid dehydrogenase catalytic" evidence="5">
    <location>
        <begin position="6"/>
        <end position="331"/>
    </location>
</feature>
<organism evidence="7 8">
    <name type="scientific">Vagococcus carniphilus</name>
    <dbReference type="NCBI Taxonomy" id="218144"/>
    <lineage>
        <taxon>Bacteria</taxon>
        <taxon>Bacillati</taxon>
        <taxon>Bacillota</taxon>
        <taxon>Bacilli</taxon>
        <taxon>Lactobacillales</taxon>
        <taxon>Enterococcaceae</taxon>
        <taxon>Vagococcus</taxon>
    </lineage>
</organism>
<dbReference type="EMBL" id="NGKB01000019">
    <property type="protein sequence ID" value="RSU10180.1"/>
    <property type="molecule type" value="Genomic_DNA"/>
</dbReference>
<dbReference type="Pfam" id="PF02826">
    <property type="entry name" value="2-Hacid_dh_C"/>
    <property type="match status" value="1"/>
</dbReference>
<dbReference type="InterPro" id="IPR058205">
    <property type="entry name" value="D-LDH-like"/>
</dbReference>
<dbReference type="InterPro" id="IPR006140">
    <property type="entry name" value="D-isomer_DH_NAD-bd"/>
</dbReference>
<dbReference type="PROSITE" id="PS00065">
    <property type="entry name" value="D_2_HYDROXYACID_DH_1"/>
    <property type="match status" value="1"/>
</dbReference>
<evidence type="ECO:0000256" key="2">
    <source>
        <dbReference type="ARBA" id="ARBA00023002"/>
    </source>
</evidence>
<proteinExistence type="inferred from homology"/>
<dbReference type="GO" id="GO:0008720">
    <property type="term" value="F:D-lactate dehydrogenase (NAD+) activity"/>
    <property type="evidence" value="ECO:0007669"/>
    <property type="project" value="TreeGrafter"/>
</dbReference>
<gene>
    <name evidence="7" type="ORF">CBF28_13875</name>
</gene>
<evidence type="ECO:0000256" key="3">
    <source>
        <dbReference type="ARBA" id="ARBA00023027"/>
    </source>
</evidence>
<keyword evidence="2 4" id="KW-0560">Oxidoreductase</keyword>
<comment type="caution">
    <text evidence="7">The sequence shown here is derived from an EMBL/GenBank/DDBJ whole genome shotgun (WGS) entry which is preliminary data.</text>
</comment>
<dbReference type="SUPFAM" id="SSF52283">
    <property type="entry name" value="Formate/glycerate dehydrogenase catalytic domain-like"/>
    <property type="match status" value="1"/>
</dbReference>
<dbReference type="RefSeq" id="WP_126796242.1">
    <property type="nucleotide sequence ID" value="NZ_CP060720.1"/>
</dbReference>
<evidence type="ECO:0000313" key="8">
    <source>
        <dbReference type="Proteomes" id="UP000288028"/>
    </source>
</evidence>
<sequence length="331" mass="37091">MYKFIVFNVREEELELTHDWAKANNVEVTIVDEQLSKDNIDKVKGFDGVSTSQNSPVPKELYPILKSYGIKHIGQRSAGFDYYDLEAATDNDIIISNVPVYSPESIAEFSLTAALSLVRKTRLIDEKTKEHDFRWQPAIRAGLVHEMTVGVIGTGNIGLTTAKLFKGLGAKIIAFDIFHNPNAEGVLEYKNSIEEVVSQADIVTLHVPATKDNTHQFNYEMFKHFKPTAYIVNAARGSVIDTEGLIKALDDGLLAGAALDTYENEAGFIPKDYRNLDLEDDLFEQVLNHEKIFFTPHIAHYTDVSVRNIMQISLNSVLEVLETGDTKLRVN</sequence>
<name>A0A430APU5_9ENTE</name>
<dbReference type="GeneID" id="95581537"/>
<keyword evidence="3" id="KW-0520">NAD</keyword>
<evidence type="ECO:0000256" key="4">
    <source>
        <dbReference type="RuleBase" id="RU003719"/>
    </source>
</evidence>
<dbReference type="AlphaFoldDB" id="A0A430APU5"/>
<dbReference type="OrthoDB" id="9805416at2"/>
<comment type="similarity">
    <text evidence="1 4">Belongs to the D-isomer specific 2-hydroxyacid dehydrogenase family.</text>
</comment>
<evidence type="ECO:0000259" key="6">
    <source>
        <dbReference type="Pfam" id="PF02826"/>
    </source>
</evidence>
<evidence type="ECO:0000313" key="7">
    <source>
        <dbReference type="EMBL" id="RSU10180.1"/>
    </source>
</evidence>
<dbReference type="CDD" id="cd12186">
    <property type="entry name" value="LDH"/>
    <property type="match status" value="1"/>
</dbReference>
<dbReference type="Gene3D" id="3.40.50.720">
    <property type="entry name" value="NAD(P)-binding Rossmann-like Domain"/>
    <property type="match status" value="2"/>
</dbReference>
<dbReference type="InterPro" id="IPR029752">
    <property type="entry name" value="D-isomer_DH_CS1"/>
</dbReference>
<dbReference type="GO" id="GO:0051287">
    <property type="term" value="F:NAD binding"/>
    <property type="evidence" value="ECO:0007669"/>
    <property type="project" value="InterPro"/>
</dbReference>